<feature type="transmembrane region" description="Helical" evidence="3">
    <location>
        <begin position="42"/>
        <end position="63"/>
    </location>
</feature>
<feature type="transmembrane region" description="Helical" evidence="3">
    <location>
        <begin position="134"/>
        <end position="161"/>
    </location>
</feature>
<dbReference type="Pfam" id="PF07690">
    <property type="entry name" value="MFS_1"/>
    <property type="match status" value="1"/>
</dbReference>
<evidence type="ECO:0000256" key="3">
    <source>
        <dbReference type="SAM" id="Phobius"/>
    </source>
</evidence>
<dbReference type="PROSITE" id="PS50850">
    <property type="entry name" value="MFS"/>
    <property type="match status" value="1"/>
</dbReference>
<gene>
    <name evidence="5" type="ORF">BJX63DRAFT_441973</name>
</gene>
<feature type="transmembrane region" description="Helical" evidence="3">
    <location>
        <begin position="331"/>
        <end position="351"/>
    </location>
</feature>
<dbReference type="InterPro" id="IPR020846">
    <property type="entry name" value="MFS_dom"/>
</dbReference>
<name>A0ABR4HK34_9EURO</name>
<evidence type="ECO:0000256" key="1">
    <source>
        <dbReference type="ARBA" id="ARBA00004141"/>
    </source>
</evidence>
<comment type="similarity">
    <text evidence="2">Belongs to the major facilitator superfamily. Monocarboxylate porter (TC 2.A.1.13) family.</text>
</comment>
<comment type="subcellular location">
    <subcellularLocation>
        <location evidence="1">Membrane</location>
        <topology evidence="1">Multi-pass membrane protein</topology>
    </subcellularLocation>
</comment>
<evidence type="ECO:0000313" key="5">
    <source>
        <dbReference type="EMBL" id="KAL2815756.1"/>
    </source>
</evidence>
<dbReference type="InterPro" id="IPR050327">
    <property type="entry name" value="Proton-linked_MCT"/>
</dbReference>
<dbReference type="InterPro" id="IPR036259">
    <property type="entry name" value="MFS_trans_sf"/>
</dbReference>
<feature type="transmembrane region" description="Helical" evidence="3">
    <location>
        <begin position="83"/>
        <end position="102"/>
    </location>
</feature>
<evidence type="ECO:0000259" key="4">
    <source>
        <dbReference type="PROSITE" id="PS50850"/>
    </source>
</evidence>
<dbReference type="EMBL" id="JBFXLT010000026">
    <property type="protein sequence ID" value="KAL2815756.1"/>
    <property type="molecule type" value="Genomic_DNA"/>
</dbReference>
<comment type="caution">
    <text evidence="5">The sequence shown here is derived from an EMBL/GenBank/DDBJ whole genome shotgun (WGS) entry which is preliminary data.</text>
</comment>
<protein>
    <submittedName>
        <fullName evidence="5">Major facilitator superfamily domain-containing protein</fullName>
    </submittedName>
</protein>
<sequence>MEETKTYTSSPPDSLAREPALETAPKALANETQTVPNGGAKAWLQVLGTFFVFFNTWGILNTFGAYQTYYETGKLYTASSSNISWIGSVQSSLLLLLGLVTGPLYDAGYFHALLYSGSLLIILGQMMTSLCHEYYQALLAQGFCIGIGVGLIFIPGVAILSTYFSSKLALANGIAAAGSGLGGILYPIIFHKLCSKIGFGWTVRAIGLVIFVTLLIPLSVFRVRVIPSSKRKLMDLPAFKEPAYDFFVIGGLLTFISLNIPFFYIQSYGQEKGIPADGMGFYLLSIITTGSVFGRIFPNLFANQVGPFNIISLCTIVCGALMFALVNLSSLAGMVVVSLLYGFFSGAFVSLPPTCFVHLSPDRSLIGTRMGMGYAAMTIGNLIGTPVAGAILQSKGFNSMWIFGAIVSIAGGLTMMVSRNIQGRWKPFARV</sequence>
<accession>A0ABR4HK34</accession>
<feature type="transmembrane region" description="Helical" evidence="3">
    <location>
        <begin position="372"/>
        <end position="392"/>
    </location>
</feature>
<feature type="transmembrane region" description="Helical" evidence="3">
    <location>
        <begin position="201"/>
        <end position="223"/>
    </location>
</feature>
<proteinExistence type="inferred from homology"/>
<dbReference type="Proteomes" id="UP001610334">
    <property type="component" value="Unassembled WGS sequence"/>
</dbReference>
<feature type="transmembrane region" description="Helical" evidence="3">
    <location>
        <begin position="244"/>
        <end position="267"/>
    </location>
</feature>
<dbReference type="InterPro" id="IPR011701">
    <property type="entry name" value="MFS"/>
</dbReference>
<dbReference type="Gene3D" id="1.20.1250.20">
    <property type="entry name" value="MFS general substrate transporter like domains"/>
    <property type="match status" value="2"/>
</dbReference>
<keyword evidence="3" id="KW-1133">Transmembrane helix</keyword>
<organism evidence="5 6">
    <name type="scientific">Aspergillus granulosus</name>
    <dbReference type="NCBI Taxonomy" id="176169"/>
    <lineage>
        <taxon>Eukaryota</taxon>
        <taxon>Fungi</taxon>
        <taxon>Dikarya</taxon>
        <taxon>Ascomycota</taxon>
        <taxon>Pezizomycotina</taxon>
        <taxon>Eurotiomycetes</taxon>
        <taxon>Eurotiomycetidae</taxon>
        <taxon>Eurotiales</taxon>
        <taxon>Aspergillaceae</taxon>
        <taxon>Aspergillus</taxon>
        <taxon>Aspergillus subgen. Nidulantes</taxon>
    </lineage>
</organism>
<feature type="transmembrane region" description="Helical" evidence="3">
    <location>
        <begin position="398"/>
        <end position="417"/>
    </location>
</feature>
<reference evidence="5 6" key="1">
    <citation type="submission" date="2024-07" db="EMBL/GenBank/DDBJ databases">
        <title>Section-level genome sequencing and comparative genomics of Aspergillus sections Usti and Cavernicolus.</title>
        <authorList>
            <consortium name="Lawrence Berkeley National Laboratory"/>
            <person name="Nybo J.L."/>
            <person name="Vesth T.C."/>
            <person name="Theobald S."/>
            <person name="Frisvad J.C."/>
            <person name="Larsen T.O."/>
            <person name="Kjaerboelling I."/>
            <person name="Rothschild-Mancinelli K."/>
            <person name="Lyhne E.K."/>
            <person name="Kogle M.E."/>
            <person name="Barry K."/>
            <person name="Clum A."/>
            <person name="Na H."/>
            <person name="Ledsgaard L."/>
            <person name="Lin J."/>
            <person name="Lipzen A."/>
            <person name="Kuo A."/>
            <person name="Riley R."/>
            <person name="Mondo S."/>
            <person name="Labutti K."/>
            <person name="Haridas S."/>
            <person name="Pangalinan J."/>
            <person name="Salamov A.A."/>
            <person name="Simmons B.A."/>
            <person name="Magnuson J.K."/>
            <person name="Chen J."/>
            <person name="Drula E."/>
            <person name="Henrissat B."/>
            <person name="Wiebenga A."/>
            <person name="Lubbers R.J."/>
            <person name="Gomes A.C."/>
            <person name="Makela M.R."/>
            <person name="Stajich J."/>
            <person name="Grigoriev I.V."/>
            <person name="Mortensen U.H."/>
            <person name="De Vries R.P."/>
            <person name="Baker S.E."/>
            <person name="Andersen M.R."/>
        </authorList>
    </citation>
    <scope>NUCLEOTIDE SEQUENCE [LARGE SCALE GENOMIC DNA]</scope>
    <source>
        <strain evidence="5 6">CBS 588.65</strain>
    </source>
</reference>
<evidence type="ECO:0000313" key="6">
    <source>
        <dbReference type="Proteomes" id="UP001610334"/>
    </source>
</evidence>
<keyword evidence="6" id="KW-1185">Reference proteome</keyword>
<keyword evidence="3" id="KW-0472">Membrane</keyword>
<feature type="domain" description="Major facilitator superfamily (MFS) profile" evidence="4">
    <location>
        <begin position="243"/>
        <end position="431"/>
    </location>
</feature>
<dbReference type="SUPFAM" id="SSF103473">
    <property type="entry name" value="MFS general substrate transporter"/>
    <property type="match status" value="1"/>
</dbReference>
<evidence type="ECO:0000256" key="2">
    <source>
        <dbReference type="ARBA" id="ARBA00006727"/>
    </source>
</evidence>
<dbReference type="PANTHER" id="PTHR11360:SF234">
    <property type="entry name" value="MFS-TYPE TRANSPORTER DBAD-RELATED"/>
    <property type="match status" value="1"/>
</dbReference>
<keyword evidence="3" id="KW-0812">Transmembrane</keyword>
<feature type="transmembrane region" description="Helical" evidence="3">
    <location>
        <begin position="109"/>
        <end position="128"/>
    </location>
</feature>
<feature type="transmembrane region" description="Helical" evidence="3">
    <location>
        <begin position="279"/>
        <end position="298"/>
    </location>
</feature>
<dbReference type="PANTHER" id="PTHR11360">
    <property type="entry name" value="MONOCARBOXYLATE TRANSPORTER"/>
    <property type="match status" value="1"/>
</dbReference>
<feature type="transmembrane region" description="Helical" evidence="3">
    <location>
        <begin position="305"/>
        <end position="325"/>
    </location>
</feature>
<feature type="transmembrane region" description="Helical" evidence="3">
    <location>
        <begin position="168"/>
        <end position="189"/>
    </location>
</feature>